<keyword evidence="1" id="KW-0472">Membrane</keyword>
<dbReference type="GeneID" id="56447668"/>
<reference evidence="3 4" key="1">
    <citation type="submission" date="2018-09" db="EMBL/GenBank/DDBJ databases">
        <title>Whole genome based analysis of evolution and adaptive divergence in Indian and Brazilian strains of Azospirillum brasilense.</title>
        <authorList>
            <person name="Singh C."/>
            <person name="Tripathi A.K."/>
        </authorList>
    </citation>
    <scope>NUCLEOTIDE SEQUENCE [LARGE SCALE GENOMIC DNA]</scope>
    <source>
        <strain evidence="3 4">MTCC4038</strain>
        <plasmid evidence="3 4">p3</plasmid>
    </source>
</reference>
<sequence length="81" mass="8837">MTARTAFDLPAGTVAATIPLWAADLTLGLQLATAALGLMLVLVRLALALGDVAKRPPVWWTRLRARLRPHRNDARPKSIQE</sequence>
<reference evidence="2 5" key="2">
    <citation type="submission" date="2023-11" db="EMBL/GenBank/DDBJ databases">
        <title>MicrobeMod: A computational toolkit for identifying prokaryotic methylation and restriction-modification with nanopore sequencing.</title>
        <authorList>
            <person name="Crits-Christoph A."/>
            <person name="Kang S.C."/>
            <person name="Lee H."/>
            <person name="Ostrov N."/>
        </authorList>
    </citation>
    <scope>NUCLEOTIDE SEQUENCE [LARGE SCALE GENOMIC DNA]</scope>
    <source>
        <strain evidence="2 5">ATCC 29145</strain>
    </source>
</reference>
<accession>A0A4D8QTX7</accession>
<dbReference type="Proteomes" id="UP001277471">
    <property type="component" value="Unassembled WGS sequence"/>
</dbReference>
<dbReference type="EMBL" id="CP032342">
    <property type="protein sequence ID" value="QCO12674.1"/>
    <property type="molecule type" value="Genomic_DNA"/>
</dbReference>
<dbReference type="RefSeq" id="WP_035681694.1">
    <property type="nucleotide sequence ID" value="NZ_CP032342.1"/>
</dbReference>
<dbReference type="AlphaFoldDB" id="A0A4D8QTX7"/>
<keyword evidence="1" id="KW-0812">Transmembrane</keyword>
<feature type="transmembrane region" description="Helical" evidence="1">
    <location>
        <begin position="27"/>
        <end position="47"/>
    </location>
</feature>
<name>A0A4D8QTX7_AZOBR</name>
<organism evidence="3 4">
    <name type="scientific">Azospirillum brasilense</name>
    <dbReference type="NCBI Taxonomy" id="192"/>
    <lineage>
        <taxon>Bacteria</taxon>
        <taxon>Pseudomonadati</taxon>
        <taxon>Pseudomonadota</taxon>
        <taxon>Alphaproteobacteria</taxon>
        <taxon>Rhodospirillales</taxon>
        <taxon>Azospirillaceae</taxon>
        <taxon>Azospirillum</taxon>
    </lineage>
</organism>
<evidence type="ECO:0000313" key="2">
    <source>
        <dbReference type="EMBL" id="MDX5949928.1"/>
    </source>
</evidence>
<dbReference type="Proteomes" id="UP000298774">
    <property type="component" value="Plasmid p3"/>
</dbReference>
<dbReference type="EMBL" id="JAWXYC010000001">
    <property type="protein sequence ID" value="MDX5949928.1"/>
    <property type="molecule type" value="Genomic_DNA"/>
</dbReference>
<keyword evidence="3" id="KW-0614">Plasmid</keyword>
<keyword evidence="5" id="KW-1185">Reference proteome</keyword>
<evidence type="ECO:0000313" key="5">
    <source>
        <dbReference type="Proteomes" id="UP001277471"/>
    </source>
</evidence>
<gene>
    <name evidence="3" type="ORF">D3868_26950</name>
    <name evidence="2" type="ORF">SIM66_01720</name>
</gene>
<geneLocation type="plasmid" evidence="3 4">
    <name>p3</name>
</geneLocation>
<evidence type="ECO:0000313" key="4">
    <source>
        <dbReference type="Proteomes" id="UP000298774"/>
    </source>
</evidence>
<evidence type="ECO:0000313" key="3">
    <source>
        <dbReference type="EMBL" id="QCO12674.1"/>
    </source>
</evidence>
<evidence type="ECO:0000256" key="1">
    <source>
        <dbReference type="SAM" id="Phobius"/>
    </source>
</evidence>
<proteinExistence type="predicted"/>
<protein>
    <submittedName>
        <fullName evidence="3">Uncharacterized protein</fullName>
    </submittedName>
</protein>
<keyword evidence="1" id="KW-1133">Transmembrane helix</keyword>